<feature type="compositionally biased region" description="Basic and acidic residues" evidence="1">
    <location>
        <begin position="9"/>
        <end position="18"/>
    </location>
</feature>
<evidence type="ECO:0000256" key="1">
    <source>
        <dbReference type="SAM" id="MobiDB-lite"/>
    </source>
</evidence>
<dbReference type="AlphaFoldDB" id="A0A2P2NKM1"/>
<organism evidence="2">
    <name type="scientific">Rhizophora mucronata</name>
    <name type="common">Asiatic mangrove</name>
    <dbReference type="NCBI Taxonomy" id="61149"/>
    <lineage>
        <taxon>Eukaryota</taxon>
        <taxon>Viridiplantae</taxon>
        <taxon>Streptophyta</taxon>
        <taxon>Embryophyta</taxon>
        <taxon>Tracheophyta</taxon>
        <taxon>Spermatophyta</taxon>
        <taxon>Magnoliopsida</taxon>
        <taxon>eudicotyledons</taxon>
        <taxon>Gunneridae</taxon>
        <taxon>Pentapetalae</taxon>
        <taxon>rosids</taxon>
        <taxon>fabids</taxon>
        <taxon>Malpighiales</taxon>
        <taxon>Rhizophoraceae</taxon>
        <taxon>Rhizophora</taxon>
    </lineage>
</organism>
<feature type="compositionally biased region" description="Polar residues" evidence="1">
    <location>
        <begin position="21"/>
        <end position="31"/>
    </location>
</feature>
<reference evidence="2" key="1">
    <citation type="submission" date="2018-02" db="EMBL/GenBank/DDBJ databases">
        <title>Rhizophora mucronata_Transcriptome.</title>
        <authorList>
            <person name="Meera S.P."/>
            <person name="Sreeshan A."/>
            <person name="Augustine A."/>
        </authorList>
    </citation>
    <scope>NUCLEOTIDE SEQUENCE</scope>
    <source>
        <tissue evidence="2">Leaf</tissue>
    </source>
</reference>
<accession>A0A2P2NKM1</accession>
<dbReference type="EMBL" id="GGEC01062565">
    <property type="protein sequence ID" value="MBX43049.1"/>
    <property type="molecule type" value="Transcribed_RNA"/>
</dbReference>
<feature type="region of interest" description="Disordered" evidence="1">
    <location>
        <begin position="1"/>
        <end position="31"/>
    </location>
</feature>
<name>A0A2P2NKM1_RHIMU</name>
<sequence length="52" mass="5896">MIKASPTDRQLEREKERGPTNPMNVKTTSSAPMVQSLTYTFISQNITSFHPQ</sequence>
<proteinExistence type="predicted"/>
<protein>
    <submittedName>
        <fullName evidence="2">Uncharacterized protein</fullName>
    </submittedName>
</protein>
<evidence type="ECO:0000313" key="2">
    <source>
        <dbReference type="EMBL" id="MBX43049.1"/>
    </source>
</evidence>